<dbReference type="AlphaFoldDB" id="A0AAP2W7I2"/>
<dbReference type="EMBL" id="PGCK01000006">
    <property type="protein sequence ID" value="MCD1295091.1"/>
    <property type="molecule type" value="Genomic_DNA"/>
</dbReference>
<keyword evidence="1" id="KW-0812">Transmembrane</keyword>
<comment type="caution">
    <text evidence="2">The sequence shown here is derived from an EMBL/GenBank/DDBJ whole genome shotgun (WGS) entry which is preliminary data.</text>
</comment>
<organism evidence="2 3">
    <name type="scientific">Methanooceanicella nereidis</name>
    <dbReference type="NCBI Taxonomy" id="2052831"/>
    <lineage>
        <taxon>Archaea</taxon>
        <taxon>Methanobacteriati</taxon>
        <taxon>Methanobacteriota</taxon>
        <taxon>Stenosarchaea group</taxon>
        <taxon>Methanomicrobia</taxon>
        <taxon>Methanocellales</taxon>
        <taxon>Methanocellaceae</taxon>
        <taxon>Methanooceanicella</taxon>
    </lineage>
</organism>
<keyword evidence="1" id="KW-0472">Membrane</keyword>
<protein>
    <submittedName>
        <fullName evidence="2">Uncharacterized protein</fullName>
    </submittedName>
</protein>
<feature type="transmembrane region" description="Helical" evidence="1">
    <location>
        <begin position="35"/>
        <end position="61"/>
    </location>
</feature>
<dbReference type="RefSeq" id="WP_230741936.1">
    <property type="nucleotide sequence ID" value="NZ_PGCK01000006.1"/>
</dbReference>
<name>A0AAP2W7I2_9EURY</name>
<feature type="transmembrane region" description="Helical" evidence="1">
    <location>
        <begin position="125"/>
        <end position="148"/>
    </location>
</feature>
<proteinExistence type="predicted"/>
<gene>
    <name evidence="2" type="ORF">CUJ83_08780</name>
</gene>
<evidence type="ECO:0000313" key="2">
    <source>
        <dbReference type="EMBL" id="MCD1295091.1"/>
    </source>
</evidence>
<keyword evidence="1" id="KW-1133">Transmembrane helix</keyword>
<accession>A0AAP2W7I2</accession>
<sequence length="230" mass="26020">MSDKNPYGICTWDETSNCSGCKNKEKLHCKWDRNVLAAFLVMSFSFVIIAIFGMVLTGYATGSWWPLLAYIIFFLLFFCLIEIRILCSHCPYYAEKSNILHCLANNGTPKLWKYRPGPMSSMEKAGLLAGFLIFIGFPVLSQLYGLWFVNVKPGYDTISALGMGGIALATLLSGVTLFFVLKVFYCNRCVNFSCPLNSVPKPVVDEYLRRNPVMREAWENSGYRQDKYGP</sequence>
<evidence type="ECO:0000313" key="3">
    <source>
        <dbReference type="Proteomes" id="UP001320159"/>
    </source>
</evidence>
<feature type="transmembrane region" description="Helical" evidence="1">
    <location>
        <begin position="67"/>
        <end position="87"/>
    </location>
</feature>
<keyword evidence="3" id="KW-1185">Reference proteome</keyword>
<reference evidence="2 3" key="1">
    <citation type="submission" date="2017-11" db="EMBL/GenBank/DDBJ databases">
        <title>Isolation and Characterization of Family Methanocellaceae Species from Potential Methane Hydrate Area Offshore Southwestern Taiwan.</title>
        <authorList>
            <person name="Zhang W.-L."/>
            <person name="Chen W.-C."/>
            <person name="Lai M.-C."/>
            <person name="Chen S.-C."/>
        </authorList>
    </citation>
    <scope>NUCLEOTIDE SEQUENCE [LARGE SCALE GENOMIC DNA]</scope>
    <source>
        <strain evidence="2 3">CWC-04</strain>
    </source>
</reference>
<feature type="transmembrane region" description="Helical" evidence="1">
    <location>
        <begin position="160"/>
        <end position="181"/>
    </location>
</feature>
<evidence type="ECO:0000256" key="1">
    <source>
        <dbReference type="SAM" id="Phobius"/>
    </source>
</evidence>
<dbReference type="Proteomes" id="UP001320159">
    <property type="component" value="Unassembled WGS sequence"/>
</dbReference>